<keyword evidence="4" id="KW-0677">Repeat</keyword>
<keyword evidence="7 11" id="KW-0472">Membrane</keyword>
<evidence type="ECO:0000256" key="6">
    <source>
        <dbReference type="ARBA" id="ARBA00022989"/>
    </source>
</evidence>
<keyword evidence="2 9" id="KW-0853">WD repeat</keyword>
<dbReference type="AlphaFoldDB" id="A0A2K5NY39"/>
<dbReference type="PANTHER" id="PTHR46378:SF1">
    <property type="entry name" value="STEROL REGULATORY ELEMENT-BINDING PROTEIN CLEAVAGE-ACTIVATING PROTEIN"/>
    <property type="match status" value="1"/>
</dbReference>
<reference evidence="13" key="2">
    <citation type="submission" date="2025-09" db="UniProtKB">
        <authorList>
            <consortium name="Ensembl"/>
        </authorList>
    </citation>
    <scope>IDENTIFICATION</scope>
</reference>
<comment type="subcellular location">
    <subcellularLocation>
        <location evidence="1">Endoplasmic reticulum membrane</location>
        <topology evidence="1">Multi-pass membrane protein</topology>
    </subcellularLocation>
</comment>
<dbReference type="GO" id="GO:0032933">
    <property type="term" value="P:SREBP signaling pathway"/>
    <property type="evidence" value="ECO:0007669"/>
    <property type="project" value="InterPro"/>
</dbReference>
<evidence type="ECO:0000259" key="12">
    <source>
        <dbReference type="Pfam" id="PF24017"/>
    </source>
</evidence>
<dbReference type="InterPro" id="IPR030225">
    <property type="entry name" value="SCAP"/>
</dbReference>
<dbReference type="PROSITE" id="PS00678">
    <property type="entry name" value="WD_REPEATS_1"/>
    <property type="match status" value="1"/>
</dbReference>
<feature type="region of interest" description="Disordered" evidence="10">
    <location>
        <begin position="58"/>
        <end position="86"/>
    </location>
</feature>
<dbReference type="InterPro" id="IPR015943">
    <property type="entry name" value="WD40/YVTN_repeat-like_dom_sf"/>
</dbReference>
<dbReference type="GeneTree" id="ENSGT00940000158130"/>
<dbReference type="PROSITE" id="PS50082">
    <property type="entry name" value="WD_REPEATS_2"/>
    <property type="match status" value="1"/>
</dbReference>
<dbReference type="Proteomes" id="UP000233060">
    <property type="component" value="Unassembled WGS sequence"/>
</dbReference>
<dbReference type="Pfam" id="PF24017">
    <property type="entry name" value="Beta-prop_SCAP"/>
    <property type="match status" value="1"/>
</dbReference>
<evidence type="ECO:0000256" key="8">
    <source>
        <dbReference type="ARBA" id="ARBA00023180"/>
    </source>
</evidence>
<dbReference type="GO" id="GO:0045540">
    <property type="term" value="P:regulation of cholesterol biosynthetic process"/>
    <property type="evidence" value="ECO:0007669"/>
    <property type="project" value="TreeGrafter"/>
</dbReference>
<keyword evidence="8" id="KW-0325">Glycoprotein</keyword>
<evidence type="ECO:0000256" key="10">
    <source>
        <dbReference type="SAM" id="MobiDB-lite"/>
    </source>
</evidence>
<evidence type="ECO:0000256" key="4">
    <source>
        <dbReference type="ARBA" id="ARBA00022737"/>
    </source>
</evidence>
<dbReference type="Ensembl" id="ENSCATT00000066715.1">
    <property type="protein sequence ID" value="ENSCATP00000042281.1"/>
    <property type="gene ID" value="ENSCATG00000043713.1"/>
</dbReference>
<feature type="transmembrane region" description="Helical" evidence="11">
    <location>
        <begin position="191"/>
        <end position="213"/>
    </location>
</feature>
<dbReference type="PROSITE" id="PS50294">
    <property type="entry name" value="WD_REPEATS_REGION"/>
    <property type="match status" value="1"/>
</dbReference>
<accession>A0A2K5NY39</accession>
<evidence type="ECO:0000313" key="14">
    <source>
        <dbReference type="Proteomes" id="UP000233060"/>
    </source>
</evidence>
<dbReference type="GO" id="GO:0032936">
    <property type="term" value="C:SREBP-SCAP complex"/>
    <property type="evidence" value="ECO:0007669"/>
    <property type="project" value="TreeGrafter"/>
</dbReference>
<evidence type="ECO:0000256" key="1">
    <source>
        <dbReference type="ARBA" id="ARBA00004477"/>
    </source>
</evidence>
<dbReference type="GO" id="GO:0005789">
    <property type="term" value="C:endoplasmic reticulum membrane"/>
    <property type="evidence" value="ECO:0007669"/>
    <property type="project" value="UniProtKB-SubCell"/>
</dbReference>
<dbReference type="FunFam" id="2.130.10.10:FF:000209">
    <property type="entry name" value="sterol regulatory element-binding protein cleavage-activating protein-like"/>
    <property type="match status" value="1"/>
</dbReference>
<evidence type="ECO:0000256" key="11">
    <source>
        <dbReference type="SAM" id="Phobius"/>
    </source>
</evidence>
<dbReference type="SMART" id="SM00320">
    <property type="entry name" value="WD40"/>
    <property type="match status" value="4"/>
</dbReference>
<proteinExistence type="predicted"/>
<keyword evidence="14" id="KW-1185">Reference proteome</keyword>
<evidence type="ECO:0000256" key="3">
    <source>
        <dbReference type="ARBA" id="ARBA00022692"/>
    </source>
</evidence>
<sequence>QAGTVVWIGILVYTDPAGLRTYLAAQVTEQSPLGEGALAPMPVPSGMLPASHPDPAFSIFPPDAPKLPENQTSPGEPPEHGGPAEVVHDSPVPEVTWGPEDEELWRKLSFRHWPTLFSYYNITLAKRYISLLPVIPVTLRLNPREALEGRHPQDGRSAWPPPGPIPAGHWEAGPKGPGGVQAHGDVTLYKVAALGLAAGIVLVLLLLCLYRVLCPRNYGQPGSGPGRRRRGELPCDDYGYAPPETEIVPLVLRGHLMVWDAIEGVLCCSSEEVSSGITALVFLDKRIVAARLNGSLDFFSLETHTALSPLQFRGTPGRGSSPASPVYSSSDTVACRLTHTVPCAHQKPITALKAAAGRLVTGSQDHTLRVFRLEDSCCLFTLQGHSGAITTVYIDQTMVLASGGQDGAICLWDVLTGSRVSHVFAHRGDVTSLTCTTSCVISSGLDDLISIWDRSTGIKFYSIQQDLGCGASLGVISDNLLVTGGQGCVSFWDLNYGDLLQTVYLGKNSEAQPARQILVLDNAAIVCNFGSELSLVYVPSVLEKLD</sequence>
<evidence type="ECO:0000256" key="9">
    <source>
        <dbReference type="PROSITE-ProRule" id="PRU00221"/>
    </source>
</evidence>
<evidence type="ECO:0000256" key="2">
    <source>
        <dbReference type="ARBA" id="ARBA00022574"/>
    </source>
</evidence>
<dbReference type="InterPro" id="IPR036322">
    <property type="entry name" value="WD40_repeat_dom_sf"/>
</dbReference>
<feature type="domain" description="SCAP beta-propeller" evidence="12">
    <location>
        <begin position="253"/>
        <end position="537"/>
    </location>
</feature>
<keyword evidence="3 11" id="KW-0812">Transmembrane</keyword>
<dbReference type="Bgee" id="ENSCATG00000043713">
    <property type="expression patterns" value="Expressed in colon and 12 other cell types or tissues"/>
</dbReference>
<dbReference type="Gene3D" id="2.130.10.10">
    <property type="entry name" value="YVTN repeat-like/Quinoprotein amine dehydrogenase"/>
    <property type="match status" value="1"/>
</dbReference>
<dbReference type="InterPro" id="IPR001680">
    <property type="entry name" value="WD40_rpt"/>
</dbReference>
<keyword evidence="6 11" id="KW-1133">Transmembrane helix</keyword>
<organism evidence="13 14">
    <name type="scientific">Cercocebus atys</name>
    <name type="common">Sooty mangabey</name>
    <name type="synonym">Cercocebus torquatus atys</name>
    <dbReference type="NCBI Taxonomy" id="9531"/>
    <lineage>
        <taxon>Eukaryota</taxon>
        <taxon>Metazoa</taxon>
        <taxon>Chordata</taxon>
        <taxon>Craniata</taxon>
        <taxon>Vertebrata</taxon>
        <taxon>Euteleostomi</taxon>
        <taxon>Mammalia</taxon>
        <taxon>Eutheria</taxon>
        <taxon>Euarchontoglires</taxon>
        <taxon>Primates</taxon>
        <taxon>Haplorrhini</taxon>
        <taxon>Catarrhini</taxon>
        <taxon>Cercopithecidae</taxon>
        <taxon>Cercopithecinae</taxon>
        <taxon>Cercocebus</taxon>
    </lineage>
</organism>
<evidence type="ECO:0000256" key="7">
    <source>
        <dbReference type="ARBA" id="ARBA00023136"/>
    </source>
</evidence>
<evidence type="ECO:0000256" key="5">
    <source>
        <dbReference type="ARBA" id="ARBA00022824"/>
    </source>
</evidence>
<dbReference type="SUPFAM" id="SSF50978">
    <property type="entry name" value="WD40 repeat-like"/>
    <property type="match status" value="1"/>
</dbReference>
<name>A0A2K5NY39_CERAT</name>
<dbReference type="GO" id="GO:0032934">
    <property type="term" value="F:sterol binding"/>
    <property type="evidence" value="ECO:0007669"/>
    <property type="project" value="InterPro"/>
</dbReference>
<feature type="repeat" description="WD" evidence="9">
    <location>
        <begin position="382"/>
        <end position="422"/>
    </location>
</feature>
<evidence type="ECO:0000313" key="13">
    <source>
        <dbReference type="Ensembl" id="ENSCATP00000042281.1"/>
    </source>
</evidence>
<protein>
    <submittedName>
        <fullName evidence="13">SREBF chaperone</fullName>
    </submittedName>
</protein>
<keyword evidence="5" id="KW-0256">Endoplasmic reticulum</keyword>
<dbReference type="GO" id="GO:0000139">
    <property type="term" value="C:Golgi membrane"/>
    <property type="evidence" value="ECO:0007669"/>
    <property type="project" value="InterPro"/>
</dbReference>
<dbReference type="PANTHER" id="PTHR46378">
    <property type="entry name" value="STEROL REGULATORY ELEMENT-BINDING PROTEIN CLEAVAGE-ACTIVATING PROTEIN"/>
    <property type="match status" value="1"/>
</dbReference>
<dbReference type="InterPro" id="IPR057042">
    <property type="entry name" value="Beta-prop_SCAP"/>
</dbReference>
<gene>
    <name evidence="13" type="primary">SCAP</name>
</gene>
<dbReference type="InterPro" id="IPR019775">
    <property type="entry name" value="WD40_repeat_CS"/>
</dbReference>
<reference evidence="13" key="1">
    <citation type="submission" date="2025-08" db="UniProtKB">
        <authorList>
            <consortium name="Ensembl"/>
        </authorList>
    </citation>
    <scope>IDENTIFICATION</scope>
</reference>